<evidence type="ECO:0000256" key="2">
    <source>
        <dbReference type="ARBA" id="ARBA00022448"/>
    </source>
</evidence>
<comment type="similarity">
    <text evidence="1">Belongs to the ABC transporter superfamily.</text>
</comment>
<accession>A0A3S8RN74</accession>
<evidence type="ECO:0000256" key="1">
    <source>
        <dbReference type="ARBA" id="ARBA00005417"/>
    </source>
</evidence>
<dbReference type="Proteomes" id="UP000278804">
    <property type="component" value="Chromosome"/>
</dbReference>
<gene>
    <name evidence="6" type="ORF">EEI45_05440</name>
</gene>
<keyword evidence="3" id="KW-0547">Nucleotide-binding</keyword>
<dbReference type="InterPro" id="IPR050153">
    <property type="entry name" value="Metal_Ion_Import_ABC"/>
</dbReference>
<evidence type="ECO:0000256" key="3">
    <source>
        <dbReference type="ARBA" id="ARBA00022741"/>
    </source>
</evidence>
<dbReference type="RefSeq" id="WP_125164441.1">
    <property type="nucleotide sequence ID" value="NZ_CP034234.1"/>
</dbReference>
<evidence type="ECO:0000256" key="4">
    <source>
        <dbReference type="ARBA" id="ARBA00022840"/>
    </source>
</evidence>
<dbReference type="KEGG" id="eri:EEI45_05440"/>
<evidence type="ECO:0000313" key="7">
    <source>
        <dbReference type="Proteomes" id="UP000278804"/>
    </source>
</evidence>
<keyword evidence="7" id="KW-1185">Reference proteome</keyword>
<feature type="domain" description="ABC transporter" evidence="5">
    <location>
        <begin position="5"/>
        <end position="225"/>
    </location>
</feature>
<evidence type="ECO:0000313" key="6">
    <source>
        <dbReference type="EMBL" id="AZK44263.1"/>
    </source>
</evidence>
<dbReference type="SMART" id="SM00382">
    <property type="entry name" value="AAA"/>
    <property type="match status" value="1"/>
</dbReference>
<dbReference type="PROSITE" id="PS00211">
    <property type="entry name" value="ABC_TRANSPORTER_1"/>
    <property type="match status" value="1"/>
</dbReference>
<sequence length="225" mass="25085">MQAILTVENMSFSYSKNNILESVSFAIHEGDFVALIGANGSGKSTLLKVVLGFERAKEGSVTLLGEPIDRFSQFDSIGYVPQGGLLGVADFPATALEIVMLRISKGSFFNFYSKSRKKRALEALKRVGMEAYADEMINNLSGGQLQRVLIARELIVEPKVLFLDEPTNGLDQDAIQNLYQLPEILNQEHKMTVIMVTHKLDHDVQKINRIFEVKDRTVQKVTAHV</sequence>
<dbReference type="PANTHER" id="PTHR42734:SF17">
    <property type="entry name" value="METAL TRANSPORT SYSTEM ATP-BINDING PROTEIN TM_0124-RELATED"/>
    <property type="match status" value="1"/>
</dbReference>
<dbReference type="PANTHER" id="PTHR42734">
    <property type="entry name" value="METAL TRANSPORT SYSTEM ATP-BINDING PROTEIN TM_0124-RELATED"/>
    <property type="match status" value="1"/>
</dbReference>
<keyword evidence="2" id="KW-0813">Transport</keyword>
<dbReference type="GO" id="GO:0016887">
    <property type="term" value="F:ATP hydrolysis activity"/>
    <property type="evidence" value="ECO:0007669"/>
    <property type="project" value="InterPro"/>
</dbReference>
<dbReference type="PROSITE" id="PS50893">
    <property type="entry name" value="ABC_TRANSPORTER_2"/>
    <property type="match status" value="1"/>
</dbReference>
<dbReference type="GO" id="GO:0005524">
    <property type="term" value="F:ATP binding"/>
    <property type="evidence" value="ECO:0007669"/>
    <property type="project" value="UniProtKB-KW"/>
</dbReference>
<dbReference type="InterPro" id="IPR003439">
    <property type="entry name" value="ABC_transporter-like_ATP-bd"/>
</dbReference>
<keyword evidence="4 6" id="KW-0067">ATP-binding</keyword>
<name>A0A3S8RN74_9FIRM</name>
<dbReference type="SUPFAM" id="SSF52540">
    <property type="entry name" value="P-loop containing nucleoside triphosphate hydrolases"/>
    <property type="match status" value="1"/>
</dbReference>
<evidence type="ECO:0000259" key="5">
    <source>
        <dbReference type="PROSITE" id="PS50893"/>
    </source>
</evidence>
<dbReference type="EMBL" id="CP034234">
    <property type="protein sequence ID" value="AZK44263.1"/>
    <property type="molecule type" value="Genomic_DNA"/>
</dbReference>
<protein>
    <submittedName>
        <fullName evidence="6">Metal ABC transporter ATP-binding protein</fullName>
    </submittedName>
</protein>
<dbReference type="InterPro" id="IPR003593">
    <property type="entry name" value="AAA+_ATPase"/>
</dbReference>
<dbReference type="InterPro" id="IPR027417">
    <property type="entry name" value="P-loop_NTPase"/>
</dbReference>
<proteinExistence type="inferred from homology"/>
<dbReference type="InterPro" id="IPR017871">
    <property type="entry name" value="ABC_transporter-like_CS"/>
</dbReference>
<dbReference type="AlphaFoldDB" id="A0A3S8RN74"/>
<organism evidence="6 7">
    <name type="scientific">Erysipelothrix piscisicarius</name>
    <dbReference type="NCBI Taxonomy" id="2485784"/>
    <lineage>
        <taxon>Bacteria</taxon>
        <taxon>Bacillati</taxon>
        <taxon>Bacillota</taxon>
        <taxon>Erysipelotrichia</taxon>
        <taxon>Erysipelotrichales</taxon>
        <taxon>Erysipelotrichaceae</taxon>
        <taxon>Erysipelothrix</taxon>
    </lineage>
</organism>
<reference evidence="6 7" key="1">
    <citation type="journal article" date="2020" name="Int. J. Syst. Evol. Microbiol.">
        <title>Description of Erysipelothrix piscisicarius sp. nov., an emergent fish pathogen, and assessment of virulence using a tiger barb (Puntigrus tetrazona) infection model.</title>
        <authorList>
            <person name="Pomaranski E.K."/>
            <person name="Griffin M.J."/>
            <person name="Camus A.C."/>
            <person name="Armwood A.R."/>
            <person name="Shelley J."/>
            <person name="Waldbieser G.C."/>
            <person name="LaFrentz B.R."/>
            <person name="Garcia J.C."/>
            <person name="Yanong R."/>
            <person name="Soto E."/>
        </authorList>
    </citation>
    <scope>NUCLEOTIDE SEQUENCE [LARGE SCALE GENOMIC DNA]</scope>
    <source>
        <strain evidence="6 7">15TAL0474</strain>
    </source>
</reference>
<dbReference type="Pfam" id="PF00005">
    <property type="entry name" value="ABC_tran"/>
    <property type="match status" value="1"/>
</dbReference>
<dbReference type="Gene3D" id="3.40.50.300">
    <property type="entry name" value="P-loop containing nucleotide triphosphate hydrolases"/>
    <property type="match status" value="1"/>
</dbReference>